<dbReference type="PRINTS" id="PR00423">
    <property type="entry name" value="CELLDVISFTSZ"/>
</dbReference>
<dbReference type="AlphaFoldDB" id="A0A832UU72"/>
<evidence type="ECO:0000256" key="8">
    <source>
        <dbReference type="SAM" id="MobiDB-lite"/>
    </source>
</evidence>
<dbReference type="InterPro" id="IPR000158">
    <property type="entry name" value="Cell_div_FtsZ"/>
</dbReference>
<evidence type="ECO:0000256" key="5">
    <source>
        <dbReference type="HAMAP-Rule" id="MF_00909"/>
    </source>
</evidence>
<evidence type="ECO:0000259" key="9">
    <source>
        <dbReference type="SMART" id="SM00864"/>
    </source>
</evidence>
<dbReference type="EMBL" id="DVAD01000015">
    <property type="protein sequence ID" value="HIJ99799.1"/>
    <property type="molecule type" value="Genomic_DNA"/>
</dbReference>
<keyword evidence="4 5" id="KW-0717">Septation</keyword>
<sequence>MEFLVKNAMNREPEHSAAPAVGKAKIVVVGAGGAGNNSISRLMKMGGVHGAETVAVNTDMQHLESIKADTKILLGYKLTQGLGAGGYPDVGRKAAEDSRNEIREVMKGAHLVFLTCGLGGGTGTGAIPILADIAKKEGAIVIATVTTPFDLEKARLLKAEEGLSELRQVADTVIVIDNNKLVEQVPNLPLEEAFAVCDELIATMIKGISEIITVPSLVNLDFADIKSIMTGGGVAMIGIGESDTTNKVEEAVKSAMQHPLLDVDYTGGTGALIHIAGGPGMTLSEVTQAGDLISAELDPSAQVIWGARVDPELEGRIRVMTIVTGVKSPHILGRHSSQDVPEKNSTSSSEAPELMKELKIDYT</sequence>
<feature type="domain" description="Tubulin/FtsZ GTPase" evidence="9">
    <location>
        <begin position="25"/>
        <end position="216"/>
    </location>
</feature>
<dbReference type="InterPro" id="IPR024757">
    <property type="entry name" value="FtsZ_C"/>
</dbReference>
<dbReference type="SUPFAM" id="SSF52490">
    <property type="entry name" value="Tubulin nucleotide-binding domain-like"/>
    <property type="match status" value="1"/>
</dbReference>
<keyword evidence="3 5" id="KW-0342">GTP-binding</keyword>
<gene>
    <name evidence="5 11" type="primary">ftsZ</name>
    <name evidence="11" type="ORF">H1011_03175</name>
</gene>
<dbReference type="GO" id="GO:0051258">
    <property type="term" value="P:protein polymerization"/>
    <property type="evidence" value="ECO:0007669"/>
    <property type="project" value="UniProtKB-UniRule"/>
</dbReference>
<name>A0A832UU72_9ARCH</name>
<comment type="function">
    <text evidence="5">Essential cell division protein that forms a contractile ring structure (Z ring) at the future cell division site. The regulation of the ring assembly controls the timing and the location of cell division. One of the functions of the FtsZ ring is to recruit other cell division proteins to the septum to produce a new cell wall between the dividing cells. Binds GTP and shows GTPase activity.</text>
</comment>
<dbReference type="GO" id="GO:0003924">
    <property type="term" value="F:GTPase activity"/>
    <property type="evidence" value="ECO:0007669"/>
    <property type="project" value="UniProtKB-UniRule"/>
</dbReference>
<dbReference type="GO" id="GO:0005737">
    <property type="term" value="C:cytoplasm"/>
    <property type="evidence" value="ECO:0007669"/>
    <property type="project" value="UniProtKB-SubCell"/>
</dbReference>
<proteinExistence type="inferred from homology"/>
<feature type="region of interest" description="Disordered" evidence="8">
    <location>
        <begin position="330"/>
        <end position="363"/>
    </location>
</feature>
<dbReference type="InterPro" id="IPR045061">
    <property type="entry name" value="FtsZ/CetZ"/>
</dbReference>
<dbReference type="GO" id="GO:0005525">
    <property type="term" value="F:GTP binding"/>
    <property type="evidence" value="ECO:0007669"/>
    <property type="project" value="UniProtKB-UniRule"/>
</dbReference>
<dbReference type="SMART" id="SM00864">
    <property type="entry name" value="Tubulin"/>
    <property type="match status" value="1"/>
</dbReference>
<reference evidence="11 12" key="1">
    <citation type="journal article" name="Nat. Commun.">
        <title>Undinarchaeota illuminate DPANN phylogeny and the impact of gene transfer on archaeal evolution.</title>
        <authorList>
            <person name="Dombrowski N."/>
            <person name="Williams T.A."/>
            <person name="Sun J."/>
            <person name="Woodcroft B.J."/>
            <person name="Lee J.H."/>
            <person name="Minh B.Q."/>
            <person name="Rinke C."/>
            <person name="Spang A."/>
        </authorList>
    </citation>
    <scope>NUCLEOTIDE SEQUENCE [LARGE SCALE GENOMIC DNA]</scope>
    <source>
        <strain evidence="11">MAG_bin17</strain>
    </source>
</reference>
<evidence type="ECO:0000256" key="1">
    <source>
        <dbReference type="ARBA" id="ARBA00009690"/>
    </source>
</evidence>
<dbReference type="InterPro" id="IPR008280">
    <property type="entry name" value="Tub_FtsZ_C"/>
</dbReference>
<dbReference type="NCBIfam" id="TIGR00065">
    <property type="entry name" value="ftsZ"/>
    <property type="match status" value="1"/>
</dbReference>
<feature type="binding site" evidence="5">
    <location>
        <position position="198"/>
    </location>
    <ligand>
        <name>GTP</name>
        <dbReference type="ChEBI" id="CHEBI:37565"/>
    </ligand>
</feature>
<dbReference type="GO" id="GO:0043093">
    <property type="term" value="P:FtsZ-dependent cytokinesis"/>
    <property type="evidence" value="ECO:0007669"/>
    <property type="project" value="UniProtKB-UniRule"/>
</dbReference>
<dbReference type="PROSITE" id="PS01134">
    <property type="entry name" value="FTSZ_1"/>
    <property type="match status" value="1"/>
</dbReference>
<evidence type="ECO:0000256" key="2">
    <source>
        <dbReference type="ARBA" id="ARBA00022741"/>
    </source>
</evidence>
<keyword evidence="5 7" id="KW-0131">Cell cycle</keyword>
<dbReference type="Pfam" id="PF12327">
    <property type="entry name" value="FtsZ_C"/>
    <property type="match status" value="1"/>
</dbReference>
<organism evidence="11 12">
    <name type="scientific">Candidatus Undinarchaeum marinum</name>
    <dbReference type="NCBI Taxonomy" id="2756141"/>
    <lineage>
        <taxon>Archaea</taxon>
        <taxon>Candidatus Undinarchaeota</taxon>
        <taxon>Candidatus Undinarchaeia</taxon>
        <taxon>Candidatus Undinarchaeales</taxon>
        <taxon>Candidatus Undinarchaeaceae</taxon>
        <taxon>Candidatus Undinarchaeum</taxon>
    </lineage>
</organism>
<dbReference type="HAMAP" id="MF_00909">
    <property type="entry name" value="FtsZ"/>
    <property type="match status" value="1"/>
</dbReference>
<dbReference type="Proteomes" id="UP000604391">
    <property type="component" value="Unassembled WGS sequence"/>
</dbReference>
<dbReference type="InterPro" id="IPR003008">
    <property type="entry name" value="Tubulin_FtsZ_GTPase"/>
</dbReference>
<comment type="similarity">
    <text evidence="1 5 7">Belongs to the FtsZ family.</text>
</comment>
<evidence type="ECO:0000259" key="10">
    <source>
        <dbReference type="SMART" id="SM00865"/>
    </source>
</evidence>
<comment type="caution">
    <text evidence="11">The sequence shown here is derived from an EMBL/GenBank/DDBJ whole genome shotgun (WGS) entry which is preliminary data.</text>
</comment>
<feature type="binding site" evidence="5">
    <location>
        <begin position="121"/>
        <end position="123"/>
    </location>
    <ligand>
        <name>GTP</name>
        <dbReference type="ChEBI" id="CHEBI:37565"/>
    </ligand>
</feature>
<keyword evidence="12" id="KW-1185">Reference proteome</keyword>
<dbReference type="CDD" id="cd02201">
    <property type="entry name" value="FtsZ_type1"/>
    <property type="match status" value="1"/>
</dbReference>
<feature type="domain" description="Tubulin/FtsZ 2-layer sandwich" evidence="10">
    <location>
        <begin position="218"/>
        <end position="335"/>
    </location>
</feature>
<evidence type="ECO:0000256" key="7">
    <source>
        <dbReference type="RuleBase" id="RU003360"/>
    </source>
</evidence>
<dbReference type="InterPro" id="IPR036525">
    <property type="entry name" value="Tubulin/FtsZ_GTPase_sf"/>
</dbReference>
<accession>A0A832UU72</accession>
<keyword evidence="2 5" id="KW-0547">Nucleotide-binding</keyword>
<keyword evidence="5 7" id="KW-0132">Cell division</keyword>
<dbReference type="PANTHER" id="PTHR30314">
    <property type="entry name" value="CELL DIVISION PROTEIN FTSZ-RELATED"/>
    <property type="match status" value="1"/>
</dbReference>
<dbReference type="SUPFAM" id="SSF55307">
    <property type="entry name" value="Tubulin C-terminal domain-like"/>
    <property type="match status" value="1"/>
</dbReference>
<keyword evidence="5" id="KW-0963">Cytoplasm</keyword>
<comment type="subcellular location">
    <subcellularLocation>
        <location evidence="5">Cytoplasm</location>
    </subcellularLocation>
    <text evidence="5">Assembles at midcell at the inner surface of the cytoplasmic membrane.</text>
</comment>
<evidence type="ECO:0000256" key="3">
    <source>
        <dbReference type="ARBA" id="ARBA00023134"/>
    </source>
</evidence>
<feature type="binding site" evidence="5">
    <location>
        <begin position="33"/>
        <end position="37"/>
    </location>
    <ligand>
        <name>GTP</name>
        <dbReference type="ChEBI" id="CHEBI:37565"/>
    </ligand>
</feature>
<feature type="binding site" evidence="5">
    <location>
        <position position="155"/>
    </location>
    <ligand>
        <name>GTP</name>
        <dbReference type="ChEBI" id="CHEBI:37565"/>
    </ligand>
</feature>
<dbReference type="PANTHER" id="PTHR30314:SF3">
    <property type="entry name" value="MITOCHONDRIAL DIVISION PROTEIN FSZA"/>
    <property type="match status" value="1"/>
</dbReference>
<evidence type="ECO:0000256" key="6">
    <source>
        <dbReference type="NCBIfam" id="TIGR00065"/>
    </source>
</evidence>
<protein>
    <recommendedName>
        <fullName evidence="5 6">Cell division protein FtsZ</fullName>
    </recommendedName>
</protein>
<feature type="compositionally biased region" description="Basic and acidic residues" evidence="8">
    <location>
        <begin position="353"/>
        <end position="363"/>
    </location>
</feature>
<feature type="binding site" evidence="5">
    <location>
        <position position="152"/>
    </location>
    <ligand>
        <name>GTP</name>
        <dbReference type="ChEBI" id="CHEBI:37565"/>
    </ligand>
</feature>
<dbReference type="Pfam" id="PF00091">
    <property type="entry name" value="Tubulin"/>
    <property type="match status" value="1"/>
</dbReference>
<dbReference type="Gene3D" id="3.40.50.1440">
    <property type="entry name" value="Tubulin/FtsZ, GTPase domain"/>
    <property type="match status" value="1"/>
</dbReference>
<evidence type="ECO:0000313" key="12">
    <source>
        <dbReference type="Proteomes" id="UP000604391"/>
    </source>
</evidence>
<dbReference type="InterPro" id="IPR020805">
    <property type="entry name" value="Cell_div_FtsZ_CS"/>
</dbReference>
<evidence type="ECO:0000313" key="11">
    <source>
        <dbReference type="EMBL" id="HIJ99799.1"/>
    </source>
</evidence>
<dbReference type="GO" id="GO:0032153">
    <property type="term" value="C:cell division site"/>
    <property type="evidence" value="ECO:0007669"/>
    <property type="project" value="UniProtKB-UniRule"/>
</dbReference>
<evidence type="ECO:0000256" key="4">
    <source>
        <dbReference type="ARBA" id="ARBA00023210"/>
    </source>
</evidence>
<dbReference type="SMART" id="SM00865">
    <property type="entry name" value="Tubulin_C"/>
    <property type="match status" value="1"/>
</dbReference>
<dbReference type="InterPro" id="IPR018316">
    <property type="entry name" value="Tubulin/FtsZ_2-layer-sand-dom"/>
</dbReference>
<comment type="subunit">
    <text evidence="5">Homodimer. Polymerizes to form a dynamic ring structure in a strictly GTP-dependent manner. Interacts directly with several other division proteins.</text>
</comment>